<dbReference type="InterPro" id="IPR036628">
    <property type="entry name" value="Clp_N_dom_sf"/>
</dbReference>
<dbReference type="GO" id="GO:0005524">
    <property type="term" value="F:ATP binding"/>
    <property type="evidence" value="ECO:0007669"/>
    <property type="project" value="UniProtKB-KW"/>
</dbReference>
<dbReference type="InterPro" id="IPR001943">
    <property type="entry name" value="UVR_dom"/>
</dbReference>
<dbReference type="PROSITE" id="PS00870">
    <property type="entry name" value="CLPAB_1"/>
    <property type="match status" value="1"/>
</dbReference>
<feature type="domain" description="UVR" evidence="10">
    <location>
        <begin position="431"/>
        <end position="466"/>
    </location>
</feature>
<feature type="region of interest" description="Disordered" evidence="9">
    <location>
        <begin position="154"/>
        <end position="173"/>
    </location>
</feature>
<dbReference type="EMBL" id="CP093362">
    <property type="protein sequence ID" value="UQS85642.1"/>
    <property type="molecule type" value="Genomic_DNA"/>
</dbReference>
<dbReference type="Pfam" id="PF07724">
    <property type="entry name" value="AAA_2"/>
    <property type="match status" value="1"/>
</dbReference>
<dbReference type="CDD" id="cd19499">
    <property type="entry name" value="RecA-like_ClpB_Hsp104-like"/>
    <property type="match status" value="1"/>
</dbReference>
<sequence length="839" mass="92883">MDNIFTPSAKNVLILAQEQAKTFGHQAVGTEHLLLALTIEKNGIAYSALQQCGISEDDIKGEIELMIGYGNFKDPDKNTYLPYSPKSQSILTMSGQLAKKYGSIKIGTEHLLLALLDTPDVLSSKVLGSMNSGDSSISNIKTVLLRKMGVSGNNNNTKHIPFPGSRESRKKVGTPTLDSLATDLTKQANEGLIDPTIGRDGVIKRVIQVLSRRTKNNPVLLGEAGVGKTAVVEGLARKMVKKEVPEDISNKRLMMLEMGTLVAGTKYRGEFEKRLMKIIQEIKDDGHVILFIDELHTLMGAGGAEGAIDASNILKPALARGEIQTIGATTLNEYQKHIEKDGALARRFETVDVPEPTKSETKQILKGIRAKYEDHHQVNITDDAIDKAVELSTRYISDRFLPDKAIDLIDESAAMVRIDNLDDSDKLSEKEAKLNEYKNQMEALIEEQKFEDAVAVREKEQALRLEIESDVSKLEAKQQQTKQNRDYKLKDTGEDVAKIVSEWTGVPVTKMKKSDANRLVNLENILHKKIIGQDEAVSAVSRAIRRARSGLKNPNRPIGSFIFLGPTGVGKTELAKDLAEEMFGSKDDIIRIDMSEYMEKTSTSRMVGSAPGYVGYDEGGQLTEKVRRHPYSVVLFDEVEKAHPDVFNLLLQVLDDGYLTDAKGRHVDFRNTVLIMTSNLGATSLRDKTTVGFGAESEDQEENQYKAMSATIKAQMKKFFRPEFLNRIDETIIFHELNKKQVQEIVKLMTADLLDRVRAQGINVKMTPSSVDLIADKGFNPEFGARPIRRTIQAEVEDKLSEGMLSGEIKPGDNISIGASKGKISITKKNADNKNAVKI</sequence>
<dbReference type="GO" id="GO:0008233">
    <property type="term" value="F:peptidase activity"/>
    <property type="evidence" value="ECO:0007669"/>
    <property type="project" value="UniProtKB-KW"/>
</dbReference>
<dbReference type="InterPro" id="IPR050130">
    <property type="entry name" value="ClpA_ClpB"/>
</dbReference>
<dbReference type="InterPro" id="IPR018368">
    <property type="entry name" value="ClpA/B_CS1"/>
</dbReference>
<reference evidence="12 13" key="1">
    <citation type="journal article" date="2022" name="Int. J. Syst. Evol. Microbiol.">
        <title>Apilactobacillus apisilvae sp. nov., Nicolia spurrieriana gen. nov. sp. nov., Bombilactobacillus folatiphilus sp. nov. and Bombilactobacillus thymidiniphilus sp. nov., four new lactic acid bacterial isolates from stingless bees Tetragonula carbonaria and Austroplebeia australis.</title>
        <authorList>
            <person name="Oliphant S.A."/>
            <person name="Watson-Haigh N.S."/>
            <person name="Sumby K.M."/>
            <person name="Gardner J."/>
            <person name="Groom S."/>
            <person name="Jiranek V."/>
        </authorList>
    </citation>
    <scope>NUCLEOTIDE SEQUENCE [LARGE SCALE GENOMIC DNA]</scope>
    <source>
        <strain evidence="12 13">SG5_A10</strain>
    </source>
</reference>
<dbReference type="Pfam" id="PF02861">
    <property type="entry name" value="Clp_N"/>
    <property type="match status" value="1"/>
</dbReference>
<feature type="coiled-coil region" evidence="8">
    <location>
        <begin position="420"/>
        <end position="484"/>
    </location>
</feature>
<dbReference type="PANTHER" id="PTHR11638">
    <property type="entry name" value="ATP-DEPENDENT CLP PROTEASE"/>
    <property type="match status" value="1"/>
</dbReference>
<keyword evidence="12" id="KW-0378">Hydrolase</keyword>
<evidence type="ECO:0000256" key="6">
    <source>
        <dbReference type="PROSITE-ProRule" id="PRU01251"/>
    </source>
</evidence>
<dbReference type="InterPro" id="IPR003959">
    <property type="entry name" value="ATPase_AAA_core"/>
</dbReference>
<gene>
    <name evidence="12" type="ORF">MOO46_03540</name>
</gene>
<evidence type="ECO:0000259" key="11">
    <source>
        <dbReference type="PROSITE" id="PS51903"/>
    </source>
</evidence>
<dbReference type="Gene3D" id="4.10.860.10">
    <property type="entry name" value="UVR domain"/>
    <property type="match status" value="1"/>
</dbReference>
<proteinExistence type="inferred from homology"/>
<dbReference type="Gene3D" id="1.10.1780.10">
    <property type="entry name" value="Clp, N-terminal domain"/>
    <property type="match status" value="1"/>
</dbReference>
<protein>
    <submittedName>
        <fullName evidence="12">ATP-dependent Clp protease ATP-binding subunit</fullName>
    </submittedName>
</protein>
<evidence type="ECO:0000313" key="13">
    <source>
        <dbReference type="Proteomes" id="UP000831859"/>
    </source>
</evidence>
<accession>A0ABY4PJ54</accession>
<evidence type="ECO:0000256" key="8">
    <source>
        <dbReference type="SAM" id="Coils"/>
    </source>
</evidence>
<evidence type="ECO:0000256" key="5">
    <source>
        <dbReference type="ARBA" id="ARBA00025613"/>
    </source>
</evidence>
<dbReference type="InterPro" id="IPR041546">
    <property type="entry name" value="ClpA/ClpB_AAA_lid"/>
</dbReference>
<dbReference type="Gene3D" id="3.40.50.300">
    <property type="entry name" value="P-loop containing nucleotide triphosphate hydrolases"/>
    <property type="match status" value="2"/>
</dbReference>
<dbReference type="InterPro" id="IPR004176">
    <property type="entry name" value="Clp_R_N"/>
</dbReference>
<dbReference type="CDD" id="cd00009">
    <property type="entry name" value="AAA"/>
    <property type="match status" value="1"/>
</dbReference>
<keyword evidence="4 7" id="KW-0143">Chaperone</keyword>
<dbReference type="SMART" id="SM01086">
    <property type="entry name" value="ClpB_D2-small"/>
    <property type="match status" value="1"/>
</dbReference>
<evidence type="ECO:0000256" key="2">
    <source>
        <dbReference type="ARBA" id="ARBA00022741"/>
    </source>
</evidence>
<dbReference type="Pfam" id="PF10431">
    <property type="entry name" value="ClpB_D2-small"/>
    <property type="match status" value="1"/>
</dbReference>
<feature type="domain" description="Clp R" evidence="11">
    <location>
        <begin position="1"/>
        <end position="153"/>
    </location>
</feature>
<dbReference type="InterPro" id="IPR028299">
    <property type="entry name" value="ClpA/B_CS2"/>
</dbReference>
<keyword evidence="3 7" id="KW-0067">ATP-binding</keyword>
<evidence type="ECO:0000256" key="1">
    <source>
        <dbReference type="ARBA" id="ARBA00022737"/>
    </source>
</evidence>
<dbReference type="InterPro" id="IPR019489">
    <property type="entry name" value="Clp_ATPase_C"/>
</dbReference>
<comment type="similarity">
    <text evidence="7">Belongs to the ClpA/ClpB family.</text>
</comment>
<name>A0ABY4PJ54_9LACO</name>
<dbReference type="Gene3D" id="1.10.8.60">
    <property type="match status" value="2"/>
</dbReference>
<dbReference type="PROSITE" id="PS00871">
    <property type="entry name" value="CLPAB_2"/>
    <property type="match status" value="1"/>
</dbReference>
<dbReference type="GO" id="GO:0006508">
    <property type="term" value="P:proteolysis"/>
    <property type="evidence" value="ECO:0007669"/>
    <property type="project" value="UniProtKB-KW"/>
</dbReference>
<dbReference type="InterPro" id="IPR003593">
    <property type="entry name" value="AAA+_ATPase"/>
</dbReference>
<evidence type="ECO:0000259" key="10">
    <source>
        <dbReference type="PROSITE" id="PS50151"/>
    </source>
</evidence>
<dbReference type="RefSeq" id="WP_249511607.1">
    <property type="nucleotide sequence ID" value="NZ_CP093362.1"/>
</dbReference>
<dbReference type="PROSITE" id="PS51903">
    <property type="entry name" value="CLP_R"/>
    <property type="match status" value="1"/>
</dbReference>
<dbReference type="InterPro" id="IPR001270">
    <property type="entry name" value="ClpA/B"/>
</dbReference>
<keyword evidence="8" id="KW-0175">Coiled coil</keyword>
<dbReference type="SUPFAM" id="SSF52540">
    <property type="entry name" value="P-loop containing nucleoside triphosphate hydrolases"/>
    <property type="match status" value="2"/>
</dbReference>
<dbReference type="Pfam" id="PF00004">
    <property type="entry name" value="AAA"/>
    <property type="match status" value="1"/>
</dbReference>
<evidence type="ECO:0000256" key="9">
    <source>
        <dbReference type="SAM" id="MobiDB-lite"/>
    </source>
</evidence>
<dbReference type="SUPFAM" id="SSF81923">
    <property type="entry name" value="Double Clp-N motif"/>
    <property type="match status" value="1"/>
</dbReference>
<dbReference type="PANTHER" id="PTHR11638:SF18">
    <property type="entry name" value="HEAT SHOCK PROTEIN 104"/>
    <property type="match status" value="1"/>
</dbReference>
<keyword evidence="13" id="KW-1185">Reference proteome</keyword>
<dbReference type="SMART" id="SM00382">
    <property type="entry name" value="AAA"/>
    <property type="match status" value="2"/>
</dbReference>
<evidence type="ECO:0000256" key="7">
    <source>
        <dbReference type="RuleBase" id="RU004432"/>
    </source>
</evidence>
<dbReference type="InterPro" id="IPR027417">
    <property type="entry name" value="P-loop_NTPase"/>
</dbReference>
<evidence type="ECO:0000256" key="4">
    <source>
        <dbReference type="ARBA" id="ARBA00023186"/>
    </source>
</evidence>
<organism evidence="12 13">
    <name type="scientific">Apilactobacillus apisilvae</name>
    <dbReference type="NCBI Taxonomy" id="2923364"/>
    <lineage>
        <taxon>Bacteria</taxon>
        <taxon>Bacillati</taxon>
        <taxon>Bacillota</taxon>
        <taxon>Bacilli</taxon>
        <taxon>Lactobacillales</taxon>
        <taxon>Lactobacillaceae</taxon>
        <taxon>Apilactobacillus</taxon>
    </lineage>
</organism>
<dbReference type="PRINTS" id="PR00300">
    <property type="entry name" value="CLPPROTEASEA"/>
</dbReference>
<dbReference type="PROSITE" id="PS50151">
    <property type="entry name" value="UVR"/>
    <property type="match status" value="1"/>
</dbReference>
<dbReference type="Pfam" id="PF17871">
    <property type="entry name" value="AAA_lid_9"/>
    <property type="match status" value="1"/>
</dbReference>
<evidence type="ECO:0000313" key="12">
    <source>
        <dbReference type="EMBL" id="UQS85642.1"/>
    </source>
</evidence>
<keyword evidence="2 7" id="KW-0547">Nucleotide-binding</keyword>
<keyword evidence="1 6" id="KW-0677">Repeat</keyword>
<keyword evidence="12" id="KW-0645">Protease</keyword>
<dbReference type="Proteomes" id="UP000831859">
    <property type="component" value="Chromosome"/>
</dbReference>
<comment type="function">
    <text evidence="5">Part of a stress-induced multi-chaperone system, it is involved in the recovery of the cell from heat-induced damage, in cooperation with DnaK, DnaJ and GrpE. Acts before DnaK, in the processing of protein aggregates. Protein binding stimulates the ATPase activity; ATP hydrolysis unfolds the denatured protein aggregates, which probably helps expose new hydrophobic binding sites on the surface of ClpB-bound aggregates, contributing to the solubilization and refolding of denatured protein aggregates by DnaK.</text>
</comment>
<evidence type="ECO:0000256" key="3">
    <source>
        <dbReference type="ARBA" id="ARBA00022840"/>
    </source>
</evidence>